<organism evidence="2 3">
    <name type="scientific">Lasiosphaeria ovina</name>
    <dbReference type="NCBI Taxonomy" id="92902"/>
    <lineage>
        <taxon>Eukaryota</taxon>
        <taxon>Fungi</taxon>
        <taxon>Dikarya</taxon>
        <taxon>Ascomycota</taxon>
        <taxon>Pezizomycotina</taxon>
        <taxon>Sordariomycetes</taxon>
        <taxon>Sordariomycetidae</taxon>
        <taxon>Sordariales</taxon>
        <taxon>Lasiosphaeriaceae</taxon>
        <taxon>Lasiosphaeria</taxon>
    </lineage>
</organism>
<name>A0AAE0JU99_9PEZI</name>
<accession>A0AAE0JU99</accession>
<dbReference type="Proteomes" id="UP001287356">
    <property type="component" value="Unassembled WGS sequence"/>
</dbReference>
<dbReference type="EMBL" id="JAULSN010000011">
    <property type="protein sequence ID" value="KAK3361580.1"/>
    <property type="molecule type" value="Genomic_DNA"/>
</dbReference>
<feature type="region of interest" description="Disordered" evidence="1">
    <location>
        <begin position="1"/>
        <end position="70"/>
    </location>
</feature>
<comment type="caution">
    <text evidence="2">The sequence shown here is derived from an EMBL/GenBank/DDBJ whole genome shotgun (WGS) entry which is preliminary data.</text>
</comment>
<evidence type="ECO:0000256" key="1">
    <source>
        <dbReference type="SAM" id="MobiDB-lite"/>
    </source>
</evidence>
<evidence type="ECO:0000313" key="2">
    <source>
        <dbReference type="EMBL" id="KAK3361580.1"/>
    </source>
</evidence>
<keyword evidence="3" id="KW-1185">Reference proteome</keyword>
<dbReference type="AlphaFoldDB" id="A0AAE0JU99"/>
<reference evidence="2" key="1">
    <citation type="journal article" date="2023" name="Mol. Phylogenet. Evol.">
        <title>Genome-scale phylogeny and comparative genomics of the fungal order Sordariales.</title>
        <authorList>
            <person name="Hensen N."/>
            <person name="Bonometti L."/>
            <person name="Westerberg I."/>
            <person name="Brannstrom I.O."/>
            <person name="Guillou S."/>
            <person name="Cros-Aarteil S."/>
            <person name="Calhoun S."/>
            <person name="Haridas S."/>
            <person name="Kuo A."/>
            <person name="Mondo S."/>
            <person name="Pangilinan J."/>
            <person name="Riley R."/>
            <person name="LaButti K."/>
            <person name="Andreopoulos B."/>
            <person name="Lipzen A."/>
            <person name="Chen C."/>
            <person name="Yan M."/>
            <person name="Daum C."/>
            <person name="Ng V."/>
            <person name="Clum A."/>
            <person name="Steindorff A."/>
            <person name="Ohm R.A."/>
            <person name="Martin F."/>
            <person name="Silar P."/>
            <person name="Natvig D.O."/>
            <person name="Lalanne C."/>
            <person name="Gautier V."/>
            <person name="Ament-Velasquez S.L."/>
            <person name="Kruys A."/>
            <person name="Hutchinson M.I."/>
            <person name="Powell A.J."/>
            <person name="Barry K."/>
            <person name="Miller A.N."/>
            <person name="Grigoriev I.V."/>
            <person name="Debuchy R."/>
            <person name="Gladieux P."/>
            <person name="Hiltunen Thoren M."/>
            <person name="Johannesson H."/>
        </authorList>
    </citation>
    <scope>NUCLEOTIDE SEQUENCE</scope>
    <source>
        <strain evidence="2">CBS 958.72</strain>
    </source>
</reference>
<feature type="compositionally biased region" description="Polar residues" evidence="1">
    <location>
        <begin position="19"/>
        <end position="34"/>
    </location>
</feature>
<sequence>MAASPEACPANTLAGGQAGRQTKSGKSGTRSINCASLGESLVNDRALPKPAARTDESPDPGPDSGATKAKDLLNLRRANNFPTIEPTEVDLGVGPGVHRSCRRRGQLWNTSWPTLRPIASRKPIWRAGSTVASAIIDFPVTSLSLSGSSAAGRWAWRLRLILDQSLSSNVDEARRGETGGPKPMHGSSRQAKRYVGQWSVSPAAGSPPKQPSDDGCARLPGFCQVTRVV</sequence>
<gene>
    <name evidence="2" type="ORF">B0T24DRAFT_599290</name>
</gene>
<evidence type="ECO:0000313" key="3">
    <source>
        <dbReference type="Proteomes" id="UP001287356"/>
    </source>
</evidence>
<feature type="region of interest" description="Disordered" evidence="1">
    <location>
        <begin position="170"/>
        <end position="217"/>
    </location>
</feature>
<proteinExistence type="predicted"/>
<protein>
    <submittedName>
        <fullName evidence="2">Uncharacterized protein</fullName>
    </submittedName>
</protein>
<reference evidence="2" key="2">
    <citation type="submission" date="2023-06" db="EMBL/GenBank/DDBJ databases">
        <authorList>
            <consortium name="Lawrence Berkeley National Laboratory"/>
            <person name="Haridas S."/>
            <person name="Hensen N."/>
            <person name="Bonometti L."/>
            <person name="Westerberg I."/>
            <person name="Brannstrom I.O."/>
            <person name="Guillou S."/>
            <person name="Cros-Aarteil S."/>
            <person name="Calhoun S."/>
            <person name="Kuo A."/>
            <person name="Mondo S."/>
            <person name="Pangilinan J."/>
            <person name="Riley R."/>
            <person name="Labutti K."/>
            <person name="Andreopoulos B."/>
            <person name="Lipzen A."/>
            <person name="Chen C."/>
            <person name="Yanf M."/>
            <person name="Daum C."/>
            <person name="Ng V."/>
            <person name="Clum A."/>
            <person name="Steindorff A."/>
            <person name="Ohm R."/>
            <person name="Martin F."/>
            <person name="Silar P."/>
            <person name="Natvig D."/>
            <person name="Lalanne C."/>
            <person name="Gautier V."/>
            <person name="Ament-Velasquez S.L."/>
            <person name="Kruys A."/>
            <person name="Hutchinson M.I."/>
            <person name="Powell A.J."/>
            <person name="Barry K."/>
            <person name="Miller A.N."/>
            <person name="Grigoriev I.V."/>
            <person name="Debuchy R."/>
            <person name="Gladieux P."/>
            <person name="Thoren M.H."/>
            <person name="Johannesson H."/>
        </authorList>
    </citation>
    <scope>NUCLEOTIDE SEQUENCE</scope>
    <source>
        <strain evidence="2">CBS 958.72</strain>
    </source>
</reference>